<sequence>MSTASSPCHPRRPIFQFSNDDNENANNEMPFPSPPSMPIQITTGKNNQINSHWLFHSFSAPCRTHQIGAGGAIDYTGGNPFLGIYDVTNTNAASDEMDHHHYYHHHLHQYHYDVPSLSPMGCCSCGAVVPPSPRANSFVRSQSESAALNKLVQLNNAQHKPRHFLDEFEIWRNRKSGSGGAQSGTASAGPPAVGSGREVKFFGEPHPLQSDSEGEDSLVSPDEEVSPSGSCAEEEEEEEDEQQHQDGTGPPMLNVLDELVGQLEGLDIDQQQEHKMGLSDHLHQQQHHQPMPPAPRYADSLLDNISLVPSDSGSACLYAGANNVCAAVPMASPFQQSLPPSSLVEQPSSDYMTVPPMLASVDLAMPAEPSPLVQLPFQVPLLNVELCHRRPSFDGSVVPPLLPQPPSLMANNSNAGSETATNEPSPPALFEHNGTAALCPEIKSGTVASTDILPPSETTPTICSGHIGIGTISAETVSFPLVVAALRPLKRVRFADDCGQCLETVRVMTEPSDYPPKISPAVLRRIRRAAAAASSAIAAAHSAGGTDANGQPLRNSISASTMAIEEMDSDELDEFEAEEERQRKGGPIHRRSWKMAFKQPASEYVHFRDTLDRQRVALENVMLKNELSRMVGTIKVANMAFEKHVFVRHTANGWKTFSDVEAQWQCSPSKAFDTFRFDVPLPRNNECPFIRFEFCVRFLAGSSPSVEEHWDSNDGKNFVLLSQDQFPTTMTASSSSPVLTPSQPSFLALSHQSPTTAAHRLWTTTPKSGGIGIGTAKPSASSPFLVDINHNNTGGGVGKTAPYGRSSSSPVQIERCDGTGICDRDDPYRVDWNSPNGLSSTTFASWKQLTTDGPYW</sequence>
<dbReference type="InterPro" id="IPR050782">
    <property type="entry name" value="PP1_regulatory_subunit_3"/>
</dbReference>
<dbReference type="AlphaFoldDB" id="A0ABD2IFY1"/>
<proteinExistence type="predicted"/>
<dbReference type="Proteomes" id="UP001620626">
    <property type="component" value="Unassembled WGS sequence"/>
</dbReference>
<accession>A0ABD2IFY1</accession>
<feature type="compositionally biased region" description="Polar residues" evidence="1">
    <location>
        <begin position="16"/>
        <end position="27"/>
    </location>
</feature>
<feature type="domain" description="CBM21" evidence="2">
    <location>
        <begin position="608"/>
        <end position="721"/>
    </location>
</feature>
<dbReference type="Pfam" id="PF03370">
    <property type="entry name" value="CBM_21"/>
    <property type="match status" value="1"/>
</dbReference>
<protein>
    <recommendedName>
        <fullName evidence="2">CBM21 domain-containing protein</fullName>
    </recommendedName>
</protein>
<reference evidence="3 4" key="1">
    <citation type="submission" date="2024-10" db="EMBL/GenBank/DDBJ databases">
        <authorList>
            <person name="Kim D."/>
        </authorList>
    </citation>
    <scope>NUCLEOTIDE SEQUENCE [LARGE SCALE GENOMIC DNA]</scope>
    <source>
        <strain evidence="3">BH-2024</strain>
    </source>
</reference>
<feature type="region of interest" description="Disordered" evidence="1">
    <location>
        <begin position="404"/>
        <end position="426"/>
    </location>
</feature>
<evidence type="ECO:0000256" key="1">
    <source>
        <dbReference type="SAM" id="MobiDB-lite"/>
    </source>
</evidence>
<dbReference type="Gene3D" id="2.60.40.2440">
    <property type="entry name" value="Carbohydrate binding type-21 domain"/>
    <property type="match status" value="1"/>
</dbReference>
<dbReference type="PANTHER" id="PTHR12307:SF48">
    <property type="entry name" value="PROTEIN PHOSPHATASE 1 REGULATORY SUBUNIT"/>
    <property type="match status" value="1"/>
</dbReference>
<organism evidence="3 4">
    <name type="scientific">Heterodera trifolii</name>
    <dbReference type="NCBI Taxonomy" id="157864"/>
    <lineage>
        <taxon>Eukaryota</taxon>
        <taxon>Metazoa</taxon>
        <taxon>Ecdysozoa</taxon>
        <taxon>Nematoda</taxon>
        <taxon>Chromadorea</taxon>
        <taxon>Rhabditida</taxon>
        <taxon>Tylenchina</taxon>
        <taxon>Tylenchomorpha</taxon>
        <taxon>Tylenchoidea</taxon>
        <taxon>Heteroderidae</taxon>
        <taxon>Heteroderinae</taxon>
        <taxon>Heterodera</taxon>
    </lineage>
</organism>
<feature type="compositionally biased region" description="Low complexity" evidence="1">
    <location>
        <begin position="183"/>
        <end position="192"/>
    </location>
</feature>
<dbReference type="PANTHER" id="PTHR12307">
    <property type="entry name" value="PROTEIN PHOSPHATASE 1 REGULATORY SUBUNIT"/>
    <property type="match status" value="1"/>
</dbReference>
<dbReference type="InterPro" id="IPR038175">
    <property type="entry name" value="CBM21_dom_sf"/>
</dbReference>
<name>A0ABD2IFY1_9BILA</name>
<dbReference type="EMBL" id="JBICBT010001195">
    <property type="protein sequence ID" value="KAL3079099.1"/>
    <property type="molecule type" value="Genomic_DNA"/>
</dbReference>
<dbReference type="InterPro" id="IPR005036">
    <property type="entry name" value="CBM21_dom"/>
</dbReference>
<comment type="caution">
    <text evidence="3">The sequence shown here is derived from an EMBL/GenBank/DDBJ whole genome shotgun (WGS) entry which is preliminary data.</text>
</comment>
<keyword evidence="4" id="KW-1185">Reference proteome</keyword>
<evidence type="ECO:0000313" key="4">
    <source>
        <dbReference type="Proteomes" id="UP001620626"/>
    </source>
</evidence>
<feature type="compositionally biased region" description="Acidic residues" evidence="1">
    <location>
        <begin position="212"/>
        <end position="225"/>
    </location>
</feature>
<feature type="region of interest" description="Disordered" evidence="1">
    <location>
        <begin position="1"/>
        <end position="35"/>
    </location>
</feature>
<gene>
    <name evidence="3" type="ORF">niasHT_036152</name>
</gene>
<feature type="region of interest" description="Disordered" evidence="1">
    <location>
        <begin position="175"/>
        <end position="253"/>
    </location>
</feature>
<dbReference type="PROSITE" id="PS51159">
    <property type="entry name" value="CBM21"/>
    <property type="match status" value="1"/>
</dbReference>
<evidence type="ECO:0000259" key="2">
    <source>
        <dbReference type="PROSITE" id="PS51159"/>
    </source>
</evidence>
<evidence type="ECO:0000313" key="3">
    <source>
        <dbReference type="EMBL" id="KAL3079099.1"/>
    </source>
</evidence>
<feature type="compositionally biased region" description="Acidic residues" evidence="1">
    <location>
        <begin position="232"/>
        <end position="241"/>
    </location>
</feature>
<feature type="compositionally biased region" description="Polar residues" evidence="1">
    <location>
        <begin position="409"/>
        <end position="423"/>
    </location>
</feature>